<name>A0ABD3I9Q7_9MARC</name>
<dbReference type="EMBL" id="JBJQOH010000001">
    <property type="protein sequence ID" value="KAL3699041.1"/>
    <property type="molecule type" value="Genomic_DNA"/>
</dbReference>
<proteinExistence type="predicted"/>
<sequence>MNGERCGKSLGRNQHLAGKVFGGVENLMMESTKLKPRNAALWDIAAEMYKVTWRERNDAVFRDSISVRPLRIILLETSRSVASWISKSMPERHNQLVVKSLETVMELQRKLDGVEVTLRGRSTPHEHGEDEDLGNTSVEWPEDGNGVLSITHREEERRADYRGSDEGAHGRMLHDASSIMRSPVGRGTSKELSTNYFSADNQVLLYELAGVRPSRTSVLRDDVDGPWSHPSPVLPDCLYP</sequence>
<feature type="compositionally biased region" description="Basic and acidic residues" evidence="1">
    <location>
        <begin position="151"/>
        <end position="170"/>
    </location>
</feature>
<comment type="caution">
    <text evidence="2">The sequence shown here is derived from an EMBL/GenBank/DDBJ whole genome shotgun (WGS) entry which is preliminary data.</text>
</comment>
<dbReference type="AlphaFoldDB" id="A0ABD3I9Q7"/>
<feature type="region of interest" description="Disordered" evidence="1">
    <location>
        <begin position="120"/>
        <end position="170"/>
    </location>
</feature>
<keyword evidence="3" id="KW-1185">Reference proteome</keyword>
<reference evidence="2 3" key="1">
    <citation type="submission" date="2024-09" db="EMBL/GenBank/DDBJ databases">
        <title>Chromosome-scale assembly of Riccia sorocarpa.</title>
        <authorList>
            <person name="Paukszto L."/>
        </authorList>
    </citation>
    <scope>NUCLEOTIDE SEQUENCE [LARGE SCALE GENOMIC DNA]</scope>
    <source>
        <strain evidence="2">LP-2024</strain>
        <tissue evidence="2">Aerial parts of the thallus</tissue>
    </source>
</reference>
<evidence type="ECO:0000313" key="3">
    <source>
        <dbReference type="Proteomes" id="UP001633002"/>
    </source>
</evidence>
<dbReference type="Proteomes" id="UP001633002">
    <property type="component" value="Unassembled WGS sequence"/>
</dbReference>
<organism evidence="2 3">
    <name type="scientific">Riccia sorocarpa</name>
    <dbReference type="NCBI Taxonomy" id="122646"/>
    <lineage>
        <taxon>Eukaryota</taxon>
        <taxon>Viridiplantae</taxon>
        <taxon>Streptophyta</taxon>
        <taxon>Embryophyta</taxon>
        <taxon>Marchantiophyta</taxon>
        <taxon>Marchantiopsida</taxon>
        <taxon>Marchantiidae</taxon>
        <taxon>Marchantiales</taxon>
        <taxon>Ricciaceae</taxon>
        <taxon>Riccia</taxon>
    </lineage>
</organism>
<evidence type="ECO:0000313" key="2">
    <source>
        <dbReference type="EMBL" id="KAL3699041.1"/>
    </source>
</evidence>
<gene>
    <name evidence="2" type="ORF">R1sor_017063</name>
</gene>
<accession>A0ABD3I9Q7</accession>
<evidence type="ECO:0000256" key="1">
    <source>
        <dbReference type="SAM" id="MobiDB-lite"/>
    </source>
</evidence>
<protein>
    <submittedName>
        <fullName evidence="2">Uncharacterized protein</fullName>
    </submittedName>
</protein>